<evidence type="ECO:0000313" key="3">
    <source>
        <dbReference type="EMBL" id="JAT72720.1"/>
    </source>
</evidence>
<feature type="chain" id="PRO_5014266732" description="NADH:ubiquinone oxidoreductase intermediate-associated protein 30 domain-containing protein" evidence="1">
    <location>
        <begin position="29"/>
        <end position="231"/>
    </location>
</feature>
<dbReference type="Gene3D" id="2.60.120.430">
    <property type="entry name" value="Galactose-binding lectin"/>
    <property type="match status" value="1"/>
</dbReference>
<keyword evidence="1" id="KW-0732">Signal</keyword>
<sequence length="231" mass="24585">MHAMQSPAGSRKVFLLLVVVCTAAGIHARTPRALLDSSSSDSVATIYKDGLQSGWGSWSWGTKTLNLQDSGNVMSGSKYALCATLAPYGAVSLKSNIPFTLDGILGLYIHSTGGATTSSNTSFSLGDLELQFESSAPSSYTISRSYTLSELLNRQGWIDGKSPDTMLHNIESNGWESLKVQMGGFAPSGTDSAKYDRITLGSCLQRFDLCTGKTVPDIYLCLDKLVMVSGG</sequence>
<protein>
    <recommendedName>
        <fullName evidence="4">NADH:ubiquinone oxidoreductase intermediate-associated protein 30 domain-containing protein</fullName>
    </recommendedName>
</protein>
<gene>
    <name evidence="3" type="ORF">g.30497</name>
    <name evidence="2" type="ORF">g.30510</name>
</gene>
<name>A0A1D1ZR12_AUXPR</name>
<accession>A0A1D1ZR12</accession>
<reference evidence="2" key="1">
    <citation type="submission" date="2015-08" db="EMBL/GenBank/DDBJ databases">
        <authorList>
            <person name="Babu N.S."/>
            <person name="Beckwith C.J."/>
            <person name="Beseler K.G."/>
            <person name="Brison A."/>
            <person name="Carone J.V."/>
            <person name="Caskin T.P."/>
            <person name="Diamond M."/>
            <person name="Durham M.E."/>
            <person name="Foxe J.M."/>
            <person name="Go M."/>
            <person name="Henderson B.A."/>
            <person name="Jones I.B."/>
            <person name="McGettigan J.A."/>
            <person name="Micheletti S.J."/>
            <person name="Nasrallah M.E."/>
            <person name="Ortiz D."/>
            <person name="Piller C.R."/>
            <person name="Privatt S.R."/>
            <person name="Schneider S.L."/>
            <person name="Sharp S."/>
            <person name="Smith T.C."/>
            <person name="Stanton J.D."/>
            <person name="Ullery H.E."/>
            <person name="Wilson R.J."/>
            <person name="Serrano M.G."/>
            <person name="Buck G."/>
            <person name="Lee V."/>
            <person name="Wang Y."/>
            <person name="Carvalho R."/>
            <person name="Voegtly L."/>
            <person name="Shi R."/>
            <person name="Duckworth R."/>
            <person name="Johnson A."/>
            <person name="Loviza R."/>
            <person name="Walstead R."/>
            <person name="Shah Z."/>
            <person name="Kiflezghi M."/>
            <person name="Wade K."/>
            <person name="Ball S.L."/>
            <person name="Bradley K.W."/>
            <person name="Asai D.J."/>
            <person name="Bowman C.A."/>
            <person name="Russell D.A."/>
            <person name="Pope W.H."/>
            <person name="Jacobs-Sera D."/>
            <person name="Hendrix R.W."/>
            <person name="Hatfull G.F."/>
        </authorList>
    </citation>
    <scope>NUCLEOTIDE SEQUENCE</scope>
</reference>
<feature type="signal peptide" evidence="1">
    <location>
        <begin position="1"/>
        <end position="28"/>
    </location>
</feature>
<dbReference type="EMBL" id="GDKF01009459">
    <property type="protein sequence ID" value="JAT69163.1"/>
    <property type="molecule type" value="Transcribed_RNA"/>
</dbReference>
<evidence type="ECO:0008006" key="4">
    <source>
        <dbReference type="Google" id="ProtNLM"/>
    </source>
</evidence>
<evidence type="ECO:0000313" key="2">
    <source>
        <dbReference type="EMBL" id="JAT69163.1"/>
    </source>
</evidence>
<dbReference type="EMBL" id="GDKF01005902">
    <property type="protein sequence ID" value="JAT72720.1"/>
    <property type="molecule type" value="Transcribed_RNA"/>
</dbReference>
<proteinExistence type="predicted"/>
<evidence type="ECO:0000256" key="1">
    <source>
        <dbReference type="SAM" id="SignalP"/>
    </source>
</evidence>
<organism evidence="2">
    <name type="scientific">Auxenochlorella protothecoides</name>
    <name type="common">Green microalga</name>
    <name type="synonym">Chlorella protothecoides</name>
    <dbReference type="NCBI Taxonomy" id="3075"/>
    <lineage>
        <taxon>Eukaryota</taxon>
        <taxon>Viridiplantae</taxon>
        <taxon>Chlorophyta</taxon>
        <taxon>core chlorophytes</taxon>
        <taxon>Trebouxiophyceae</taxon>
        <taxon>Chlorellales</taxon>
        <taxon>Chlorellaceae</taxon>
        <taxon>Auxenochlorella</taxon>
    </lineage>
</organism>
<dbReference type="AlphaFoldDB" id="A0A1D1ZR12"/>